<keyword evidence="3" id="KW-1185">Reference proteome</keyword>
<organism evidence="2 3">
    <name type="scientific">Zoogloea oleivorans</name>
    <dbReference type="NCBI Taxonomy" id="1552750"/>
    <lineage>
        <taxon>Bacteria</taxon>
        <taxon>Pseudomonadati</taxon>
        <taxon>Pseudomonadota</taxon>
        <taxon>Betaproteobacteria</taxon>
        <taxon>Rhodocyclales</taxon>
        <taxon>Zoogloeaceae</taxon>
        <taxon>Zoogloea</taxon>
    </lineage>
</organism>
<dbReference type="InterPro" id="IPR036412">
    <property type="entry name" value="HAD-like_sf"/>
</dbReference>
<dbReference type="SFLD" id="SFLDG01129">
    <property type="entry name" value="C1.5:_HAD__Beta-PGM__Phosphata"/>
    <property type="match status" value="1"/>
</dbReference>
<evidence type="ECO:0000313" key="2">
    <source>
        <dbReference type="EMBL" id="TYC54186.1"/>
    </source>
</evidence>
<dbReference type="PRINTS" id="PR00413">
    <property type="entry name" value="HADHALOGNASE"/>
</dbReference>
<dbReference type="SFLD" id="SFLDS00003">
    <property type="entry name" value="Haloacid_Dehalogenase"/>
    <property type="match status" value="1"/>
</dbReference>
<protein>
    <submittedName>
        <fullName evidence="2">HAD family hydrolase</fullName>
    </submittedName>
</protein>
<dbReference type="Pfam" id="PF00702">
    <property type="entry name" value="Hydrolase"/>
    <property type="match status" value="1"/>
</dbReference>
<dbReference type="EMBL" id="SDKK01000023">
    <property type="protein sequence ID" value="TYC54186.1"/>
    <property type="molecule type" value="Genomic_DNA"/>
</dbReference>
<comment type="caution">
    <text evidence="2">The sequence shown here is derived from an EMBL/GenBank/DDBJ whole genome shotgun (WGS) entry which is preliminary data.</text>
</comment>
<reference evidence="2 3" key="1">
    <citation type="submission" date="2019-01" db="EMBL/GenBank/DDBJ databases">
        <title>Zoogloea oleivorans genome sequencing and assembly.</title>
        <authorList>
            <person name="Tancsics A."/>
            <person name="Farkas M."/>
            <person name="Kriszt B."/>
            <person name="Maroti G."/>
            <person name="Horvath B."/>
        </authorList>
    </citation>
    <scope>NUCLEOTIDE SEQUENCE [LARGE SCALE GENOMIC DNA]</scope>
    <source>
        <strain evidence="2 3">Buc</strain>
    </source>
</reference>
<dbReference type="PANTHER" id="PTHR43316">
    <property type="entry name" value="HYDROLASE, HALOACID DELAHOGENASE-RELATED"/>
    <property type="match status" value="1"/>
</dbReference>
<gene>
    <name evidence="2" type="ORF">ETQ85_19840</name>
</gene>
<dbReference type="InterPro" id="IPR051540">
    <property type="entry name" value="S-2-haloacid_dehalogenase"/>
</dbReference>
<dbReference type="InterPro" id="IPR006439">
    <property type="entry name" value="HAD-SF_hydro_IA"/>
</dbReference>
<dbReference type="PANTHER" id="PTHR43316:SF3">
    <property type="entry name" value="HALOACID DEHALOGENASE, TYPE II (AFU_ORTHOLOGUE AFUA_2G07750)-RELATED"/>
    <property type="match status" value="1"/>
</dbReference>
<keyword evidence="1 2" id="KW-0378">Hydrolase</keyword>
<dbReference type="NCBIfam" id="TIGR01549">
    <property type="entry name" value="HAD-SF-IA-v1"/>
    <property type="match status" value="1"/>
</dbReference>
<dbReference type="InterPro" id="IPR023214">
    <property type="entry name" value="HAD_sf"/>
</dbReference>
<sequence>MIKAIVFDVFGTLAEIGDRRRPYARLLRLAAQAGRISRPDDAARIMSINGDIWAIATWLGLALSPALCDELADELAIEISSIRLYPEVVPVLRALQRQGLQLGLCSNLAKPYAPPVLSLLPFEFDAYAWSFEVGVVKPDHRIYSTIWQSLALSPGEVLMVGDTYEADCLGPRRVGMHAIHLARNLASPDPRFLRSLSDLPSYLARQAPPSVPQ</sequence>
<dbReference type="GO" id="GO:0016787">
    <property type="term" value="F:hydrolase activity"/>
    <property type="evidence" value="ECO:0007669"/>
    <property type="project" value="UniProtKB-KW"/>
</dbReference>
<dbReference type="OrthoDB" id="264363at2"/>
<name>A0A6C2CKY9_9RHOO</name>
<dbReference type="SUPFAM" id="SSF56784">
    <property type="entry name" value="HAD-like"/>
    <property type="match status" value="1"/>
</dbReference>
<dbReference type="RefSeq" id="WP_148580830.1">
    <property type="nucleotide sequence ID" value="NZ_SDKK01000023.1"/>
</dbReference>
<evidence type="ECO:0000256" key="1">
    <source>
        <dbReference type="ARBA" id="ARBA00022801"/>
    </source>
</evidence>
<dbReference type="Gene3D" id="3.40.50.1000">
    <property type="entry name" value="HAD superfamily/HAD-like"/>
    <property type="match status" value="1"/>
</dbReference>
<dbReference type="Proteomes" id="UP000389128">
    <property type="component" value="Unassembled WGS sequence"/>
</dbReference>
<accession>A0A6C2CKY9</accession>
<proteinExistence type="predicted"/>
<dbReference type="AlphaFoldDB" id="A0A6C2CKY9"/>
<evidence type="ECO:0000313" key="3">
    <source>
        <dbReference type="Proteomes" id="UP000389128"/>
    </source>
</evidence>